<dbReference type="EMBL" id="WAJR01000014">
    <property type="protein sequence ID" value="KAB1640338.1"/>
    <property type="molecule type" value="Genomic_DNA"/>
</dbReference>
<keyword evidence="3" id="KW-1185">Reference proteome</keyword>
<comment type="similarity">
    <text evidence="1">Belongs to the ROK (NagC/XylR) family.</text>
</comment>
<dbReference type="OrthoDB" id="8772678at2"/>
<dbReference type="PANTHER" id="PTHR18964">
    <property type="entry name" value="ROK (REPRESSOR, ORF, KINASE) FAMILY"/>
    <property type="match status" value="1"/>
</dbReference>
<organism evidence="2 3">
    <name type="scientific">Ellagibacter isourolithinifaciens</name>
    <dbReference type="NCBI Taxonomy" id="2137581"/>
    <lineage>
        <taxon>Bacteria</taxon>
        <taxon>Bacillati</taxon>
        <taxon>Actinomycetota</taxon>
        <taxon>Coriobacteriia</taxon>
        <taxon>Eggerthellales</taxon>
        <taxon>Eggerthellaceae</taxon>
        <taxon>Ellagibacter</taxon>
    </lineage>
</organism>
<dbReference type="InterPro" id="IPR043129">
    <property type="entry name" value="ATPase_NBD"/>
</dbReference>
<evidence type="ECO:0000313" key="3">
    <source>
        <dbReference type="Proteomes" id="UP000468668"/>
    </source>
</evidence>
<dbReference type="PANTHER" id="PTHR18964:SF173">
    <property type="entry name" value="GLUCOKINASE"/>
    <property type="match status" value="1"/>
</dbReference>
<dbReference type="Proteomes" id="UP000468668">
    <property type="component" value="Unassembled WGS sequence"/>
</dbReference>
<dbReference type="RefSeq" id="WP_158049755.1">
    <property type="nucleotide sequence ID" value="NZ_WAJR01000014.1"/>
</dbReference>
<gene>
    <name evidence="2" type="ORF">F8C90_06720</name>
</gene>
<evidence type="ECO:0000256" key="1">
    <source>
        <dbReference type="ARBA" id="ARBA00006479"/>
    </source>
</evidence>
<reference evidence="2 3" key="1">
    <citation type="submission" date="2019-09" db="EMBL/GenBank/DDBJ databases">
        <title>Whole genome shotgun sequencing (WGS) of Ellagibacter isourolithinifaciens DSM 104140(T) and Adlercreutzia muris DSM 29508(T).</title>
        <authorList>
            <person name="Stoll D.A."/>
            <person name="Danylec N."/>
            <person name="Huch M."/>
        </authorList>
    </citation>
    <scope>NUCLEOTIDE SEQUENCE [LARGE SCALE GENOMIC DNA]</scope>
    <source>
        <strain evidence="2 3">DSM 104140</strain>
    </source>
</reference>
<name>A0A6N6NLB8_9ACTN</name>
<dbReference type="Gene3D" id="3.30.420.40">
    <property type="match status" value="2"/>
</dbReference>
<protein>
    <submittedName>
        <fullName evidence="2">ROK family protein</fullName>
    </submittedName>
</protein>
<dbReference type="GeneID" id="98658098"/>
<sequence length="317" mass="31802">MATFPANCEFPARVVAIDVGGTKITGSIVRYDSAEAEPVVEDSRTVATEAMKGGASVLDKICSLACNLAACAPSSPLGIGVGTAGRVDAKSGDIAYANDLMPGWGGQPLASALHERSGLPAAVLNDVQAYAVGEARWGAGRGADTCIMIAAGTGVGGAVIAHGRIVRGKHGFAGEVGHMASSVATGIPCACGGSGHLEGVAAGSGIEARFFEATEEHLSGAEISALAAKGEQPARRIIKEAGFALGQAIAGLTNILDPDIVILSGSVVKAGAEWRAELQRGFDSQIPAIQRDLPIVDAELGGAAPLIGAAENLIDSL</sequence>
<dbReference type="Pfam" id="PF00480">
    <property type="entry name" value="ROK"/>
    <property type="match status" value="1"/>
</dbReference>
<proteinExistence type="inferred from homology"/>
<comment type="caution">
    <text evidence="2">The sequence shown here is derived from an EMBL/GenBank/DDBJ whole genome shotgun (WGS) entry which is preliminary data.</text>
</comment>
<dbReference type="InterPro" id="IPR000600">
    <property type="entry name" value="ROK"/>
</dbReference>
<dbReference type="AlphaFoldDB" id="A0A6N6NLB8"/>
<accession>A0A6N6NLB8</accession>
<evidence type="ECO:0000313" key="2">
    <source>
        <dbReference type="EMBL" id="KAB1640338.1"/>
    </source>
</evidence>
<dbReference type="SUPFAM" id="SSF53067">
    <property type="entry name" value="Actin-like ATPase domain"/>
    <property type="match status" value="1"/>
</dbReference>